<dbReference type="InterPro" id="IPR053141">
    <property type="entry name" value="Mycobact_SerProt_Inhib_Rv3364c"/>
</dbReference>
<protein>
    <submittedName>
        <fullName evidence="2">Roadblock/LC7 domain-containing protein</fullName>
    </submittedName>
</protein>
<evidence type="ECO:0000259" key="1">
    <source>
        <dbReference type="SMART" id="SM00960"/>
    </source>
</evidence>
<dbReference type="Gene3D" id="3.30.450.30">
    <property type="entry name" value="Dynein light chain 2a, cytoplasmic"/>
    <property type="match status" value="1"/>
</dbReference>
<dbReference type="AlphaFoldDB" id="A0A1I1KN98"/>
<accession>A0A1I1KN98</accession>
<sequence>MTTEPQHTADSVDMSWAVNKLTQEKGVVSALLFSSDGLVLAASDNLAREAAERAAAAFAGVKSLQADLAAFCGAAEENLPLRHVVTDLKTRTVLLFAAGERTGVGVSVEGDSTGQEAAVAITATLKMINGLRPVLEARERTTAP</sequence>
<dbReference type="InterPro" id="IPR004942">
    <property type="entry name" value="Roadblock/LAMTOR2_dom"/>
</dbReference>
<reference evidence="2 3" key="1">
    <citation type="submission" date="2016-10" db="EMBL/GenBank/DDBJ databases">
        <authorList>
            <person name="de Groot N.N."/>
        </authorList>
    </citation>
    <scope>NUCLEOTIDE SEQUENCE [LARGE SCALE GENOMIC DNA]</scope>
    <source>
        <strain evidence="2 3">CGMCC 4.5739</strain>
    </source>
</reference>
<dbReference type="PANTHER" id="PTHR36222">
    <property type="entry name" value="SERINE PROTEASE INHIBITOR RV3364C"/>
    <property type="match status" value="1"/>
</dbReference>
<evidence type="ECO:0000313" key="2">
    <source>
        <dbReference type="EMBL" id="SFC62247.1"/>
    </source>
</evidence>
<dbReference type="OrthoDB" id="3532069at2"/>
<organism evidence="2 3">
    <name type="scientific">Streptomyces aidingensis</name>
    <dbReference type="NCBI Taxonomy" id="910347"/>
    <lineage>
        <taxon>Bacteria</taxon>
        <taxon>Bacillati</taxon>
        <taxon>Actinomycetota</taxon>
        <taxon>Actinomycetes</taxon>
        <taxon>Kitasatosporales</taxon>
        <taxon>Streptomycetaceae</taxon>
        <taxon>Streptomyces</taxon>
    </lineage>
</organism>
<gene>
    <name evidence="2" type="ORF">SAMN05421773_104302</name>
</gene>
<dbReference type="STRING" id="910347.SAMN05421773_104302"/>
<dbReference type="PANTHER" id="PTHR36222:SF1">
    <property type="entry name" value="SERINE PROTEASE INHIBITOR RV3364C"/>
    <property type="match status" value="1"/>
</dbReference>
<dbReference type="RefSeq" id="WP_093838553.1">
    <property type="nucleotide sequence ID" value="NZ_FOLM01000004.1"/>
</dbReference>
<evidence type="ECO:0000313" key="3">
    <source>
        <dbReference type="Proteomes" id="UP000199207"/>
    </source>
</evidence>
<keyword evidence="3" id="KW-1185">Reference proteome</keyword>
<dbReference type="SMART" id="SM00960">
    <property type="entry name" value="Robl_LC7"/>
    <property type="match status" value="1"/>
</dbReference>
<proteinExistence type="predicted"/>
<dbReference type="Proteomes" id="UP000199207">
    <property type="component" value="Unassembled WGS sequence"/>
</dbReference>
<name>A0A1I1KN98_9ACTN</name>
<dbReference type="SUPFAM" id="SSF103196">
    <property type="entry name" value="Roadblock/LC7 domain"/>
    <property type="match status" value="1"/>
</dbReference>
<dbReference type="EMBL" id="FOLM01000004">
    <property type="protein sequence ID" value="SFC62247.1"/>
    <property type="molecule type" value="Genomic_DNA"/>
</dbReference>
<feature type="domain" description="Roadblock/LAMTOR2" evidence="1">
    <location>
        <begin position="15"/>
        <end position="108"/>
    </location>
</feature>
<dbReference type="Pfam" id="PF03259">
    <property type="entry name" value="Robl_LC7"/>
    <property type="match status" value="1"/>
</dbReference>